<feature type="compositionally biased region" description="Pro residues" evidence="1">
    <location>
        <begin position="297"/>
        <end position="308"/>
    </location>
</feature>
<dbReference type="KEGG" id="taer:GT409_03035"/>
<gene>
    <name evidence="2" type="ORF">GT409_03035</name>
</gene>
<feature type="compositionally biased region" description="Basic and acidic residues" evidence="1">
    <location>
        <begin position="311"/>
        <end position="326"/>
    </location>
</feature>
<sequence>MNLILNRNFELPEDGWYQLAPLGEFPHAAAGVTQIIDEAACNRMVTAFETIKNASENFPGLLIDFDHFSLDAAKHSEAAGWITDLKFVPQSAIENRQSEMYGGLYANIRWSDVGEAAVVGGRYRFLSPVWAKSDCENLGNDRLRPVRLLNAAVTNDPNLKGILPLSNRNPAPPVDSASLGRGNPRGCPPNQKEKTMQPVIDALLNKLNLPADTAEADLIAAIENMATADEAAALTNRAETAESSLADLQTAQLEADADAFCEANAELIENRDEVRAQFIENRELTEAVFKNLKTPVTPDPKPQTPNPKPLHNRDSKVAATRNRDAAANESNAVKIRNRAAEIMKTESVAYTEAFRRAEQELAE</sequence>
<dbReference type="AlphaFoldDB" id="A0A6P1M8M5"/>
<evidence type="ECO:0008006" key="4">
    <source>
        <dbReference type="Google" id="ProtNLM"/>
    </source>
</evidence>
<dbReference type="Proteomes" id="UP000464954">
    <property type="component" value="Chromosome"/>
</dbReference>
<evidence type="ECO:0000256" key="1">
    <source>
        <dbReference type="SAM" id="MobiDB-lite"/>
    </source>
</evidence>
<feature type="region of interest" description="Disordered" evidence="1">
    <location>
        <begin position="163"/>
        <end position="183"/>
    </location>
</feature>
<protein>
    <recommendedName>
        <fullName evidence="4">Mu-like prophage I protein</fullName>
    </recommendedName>
</protein>
<dbReference type="RefSeq" id="WP_160626819.1">
    <property type="nucleotide sequence ID" value="NZ_CP047593.1"/>
</dbReference>
<organism evidence="2 3">
    <name type="scientific">Tichowtungia aerotolerans</name>
    <dbReference type="NCBI Taxonomy" id="2697043"/>
    <lineage>
        <taxon>Bacteria</taxon>
        <taxon>Pseudomonadati</taxon>
        <taxon>Kiritimatiellota</taxon>
        <taxon>Tichowtungiia</taxon>
        <taxon>Tichowtungiales</taxon>
        <taxon>Tichowtungiaceae</taxon>
        <taxon>Tichowtungia</taxon>
    </lineage>
</organism>
<reference evidence="2 3" key="1">
    <citation type="submission" date="2020-01" db="EMBL/GenBank/DDBJ databases">
        <title>Ponticoccus aerotolerans gen. nov., sp. nov., an anaerobic bacterium and proposal of Ponticoccusceae fam. nov., Ponticoccusles ord. nov. and Ponticoccuse classis nov. in the phylum Kiritimatiellaeota.</title>
        <authorList>
            <person name="Zhou L.Y."/>
            <person name="Du Z.J."/>
        </authorList>
    </citation>
    <scope>NUCLEOTIDE SEQUENCE [LARGE SCALE GENOMIC DNA]</scope>
    <source>
        <strain evidence="2 3">S-5007</strain>
    </source>
</reference>
<evidence type="ECO:0000313" key="2">
    <source>
        <dbReference type="EMBL" id="QHI68468.1"/>
    </source>
</evidence>
<dbReference type="EMBL" id="CP047593">
    <property type="protein sequence ID" value="QHI68468.1"/>
    <property type="molecule type" value="Genomic_DNA"/>
</dbReference>
<dbReference type="Pfam" id="PF10123">
    <property type="entry name" value="Mu-like_Pro"/>
    <property type="match status" value="1"/>
</dbReference>
<dbReference type="InterPro" id="IPR012106">
    <property type="entry name" value="Phage_Mu_Gp1"/>
</dbReference>
<feature type="region of interest" description="Disordered" evidence="1">
    <location>
        <begin position="293"/>
        <end position="331"/>
    </location>
</feature>
<proteinExistence type="predicted"/>
<evidence type="ECO:0000313" key="3">
    <source>
        <dbReference type="Proteomes" id="UP000464954"/>
    </source>
</evidence>
<accession>A0A6P1M8M5</accession>
<keyword evidence="3" id="KW-1185">Reference proteome</keyword>
<name>A0A6P1M8M5_9BACT</name>